<dbReference type="CDD" id="cd09272">
    <property type="entry name" value="RNase_HI_RT_Ty1"/>
    <property type="match status" value="1"/>
</dbReference>
<evidence type="ECO:0000256" key="1">
    <source>
        <dbReference type="SAM" id="MobiDB-lite"/>
    </source>
</evidence>
<dbReference type="InterPro" id="IPR001584">
    <property type="entry name" value="Integrase_cat-core"/>
</dbReference>
<dbReference type="InterPro" id="IPR036397">
    <property type="entry name" value="RNaseH_sf"/>
</dbReference>
<feature type="compositionally biased region" description="Basic and acidic residues" evidence="1">
    <location>
        <begin position="674"/>
        <end position="684"/>
    </location>
</feature>
<dbReference type="InterPro" id="IPR043502">
    <property type="entry name" value="DNA/RNA_pol_sf"/>
</dbReference>
<dbReference type="PANTHER" id="PTHR11439:SF467">
    <property type="entry name" value="INTEGRASE CATALYTIC DOMAIN-CONTAINING PROTEIN"/>
    <property type="match status" value="1"/>
</dbReference>
<proteinExistence type="predicted"/>
<feature type="compositionally biased region" description="Acidic residues" evidence="1">
    <location>
        <begin position="595"/>
        <end position="609"/>
    </location>
</feature>
<organism evidence="3 4">
    <name type="scientific">Discostella pseudostelligera</name>
    <dbReference type="NCBI Taxonomy" id="259834"/>
    <lineage>
        <taxon>Eukaryota</taxon>
        <taxon>Sar</taxon>
        <taxon>Stramenopiles</taxon>
        <taxon>Ochrophyta</taxon>
        <taxon>Bacillariophyta</taxon>
        <taxon>Coscinodiscophyceae</taxon>
        <taxon>Thalassiosirophycidae</taxon>
        <taxon>Stephanodiscales</taxon>
        <taxon>Stephanodiscaceae</taxon>
        <taxon>Discostella</taxon>
    </lineage>
</organism>
<reference evidence="3 4" key="1">
    <citation type="submission" date="2024-10" db="EMBL/GenBank/DDBJ databases">
        <title>Updated reference genomes for cyclostephanoid diatoms.</title>
        <authorList>
            <person name="Roberts W.R."/>
            <person name="Alverson A.J."/>
        </authorList>
    </citation>
    <scope>NUCLEOTIDE SEQUENCE [LARGE SCALE GENOMIC DNA]</scope>
    <source>
        <strain evidence="3 4">AJA232-27</strain>
    </source>
</reference>
<dbReference type="SUPFAM" id="SSF53098">
    <property type="entry name" value="Ribonuclease H-like"/>
    <property type="match status" value="1"/>
</dbReference>
<keyword evidence="4" id="KW-1185">Reference proteome</keyword>
<accession>A0ABD3MCE0</accession>
<evidence type="ECO:0000259" key="2">
    <source>
        <dbReference type="PROSITE" id="PS50994"/>
    </source>
</evidence>
<dbReference type="Gene3D" id="3.30.420.10">
    <property type="entry name" value="Ribonuclease H-like superfamily/Ribonuclease H"/>
    <property type="match status" value="1"/>
</dbReference>
<protein>
    <recommendedName>
        <fullName evidence="2">Integrase catalytic domain-containing protein</fullName>
    </recommendedName>
</protein>
<name>A0ABD3MCE0_9STRA</name>
<dbReference type="Pfam" id="PF07727">
    <property type="entry name" value="RVT_2"/>
    <property type="match status" value="1"/>
</dbReference>
<feature type="region of interest" description="Disordered" evidence="1">
    <location>
        <begin position="570"/>
        <end position="700"/>
    </location>
</feature>
<dbReference type="SUPFAM" id="SSF56672">
    <property type="entry name" value="DNA/RNA polymerases"/>
    <property type="match status" value="1"/>
</dbReference>
<evidence type="ECO:0000313" key="3">
    <source>
        <dbReference type="EMBL" id="KAL3761458.1"/>
    </source>
</evidence>
<dbReference type="InterPro" id="IPR013103">
    <property type="entry name" value="RVT_2"/>
</dbReference>
<gene>
    <name evidence="3" type="ORF">ACHAWU_007417</name>
</gene>
<dbReference type="Proteomes" id="UP001530293">
    <property type="component" value="Unassembled WGS sequence"/>
</dbReference>
<evidence type="ECO:0000313" key="4">
    <source>
        <dbReference type="Proteomes" id="UP001530293"/>
    </source>
</evidence>
<dbReference type="EMBL" id="JALLBG020000150">
    <property type="protein sequence ID" value="KAL3761458.1"/>
    <property type="molecule type" value="Genomic_DNA"/>
</dbReference>
<sequence length="1334" mass="151005">MNYATGIGTVLMKLPATNGDTVVVPGILLPSAEIRLFSPQTYHQRYGGSSTVTAKEVLLHLPQQPDIPIRHDVSFPITSETSNVPILPDVFFADAVEFGPEFQIARHTVNFLSSESLAVDEFEYEFTQLASMLNPCVTDVANENLSSAQKELLVWHWKLGINMHHIQELMRPTQSIDRNGEKRLMPCVIVPKFPTAANCAIPRCPTCELARAKRRNPEVMRQQAIKEKEGILAADRYEPGDFVSMDQFVCHTPGRRYEGFGREGVNNRFHGGTIFNDAATGAIWVENQVSLGAGETIGAKERFEEWMFEHATVDVKHIHSDNGVFAANEFRDDCKAKNQKQTFSGVGAHHQNARAERAIQTIMYMARSFMIHVSLRWNDQHVDDICLWPFAVRHAVWLYNRLPNRVTGLTPFELLHKTRADHRDLLRAHVWGCPTYVLDPNLQDGKKIPKWNRRARLGQFLGFSDEHSSLVANVRHLGTGHVSPQFHVVFDDHFHTVFGDGVRNEFTDAICDLLWNSNREIYAEDEFDEDGNLIYSPPPLDNVWLNEEERRDRRTRLLEQRDRRDRVIRRLRDSVPATSPNPRRIESAPNLIETSDSDSDSDFSTDDLDPPPSPDVGSEGDADVQFESEAVVPTESPTSKPSTVSPTSSPTTTNSPTSKPTAQRQRIRWNEINVDEKWSRDEASGRLQTEGPRRSTRIKKNAAKKSALYAISLPTQPPPYALKLSQKKLKQRQRRNYHQMIGDSMIHLSRINTAIPSLEDVRNSPLAKFIKFAASDSDFTDNDVDNLIVKMVHPLFLKALAAASKEDNPNWTQAMNGPFADEFWKAACKEIETLEAMGAWEVVDFIKGMNVIDSTRAFKIKRYPDGRIKKFKGRFCARGDQQIEGVDFFETYYAPVVQWTTICLMLVLEVLLDLKSKQGDVTAAFLHATMGENENVFVRMPLGFRQQGKVLKLKRTLYGLRQSPRAFWKYMVEKMEQCKMPQSEFDPCLFIGEKVICICYVDDIIFWAKDEADIHNLAMHLRDVGVDLEQEDDAAGFLGVRMERDPTTGLLEMKQEGLINRVIEAMGLDVGIISPKWTPAEGSPLVKDAEGESADPSFSYSSVVGMLLYLSGHSRPDIAYAVNCAARYMFNPKKSHQEALKRIGRYLKATRDRGLVINPSSSLKIDAYPDADFAGMYGYEKHDDPSCVKSRTGFVINVADCPVLWQSKLQTETALSTMEAEIVALAHACRELFPIMDLVHLVGPSVGLQVDETTMHVSIHEDNAGALILADTLPPQHTPRSKHYHIKTIWFREAIKKRLIKLKKIETIEQLGDLFTKPLPRATFEYLRKKLMGW</sequence>
<dbReference type="PROSITE" id="PS50994">
    <property type="entry name" value="INTEGRASE"/>
    <property type="match status" value="1"/>
</dbReference>
<comment type="caution">
    <text evidence="3">The sequence shown here is derived from an EMBL/GenBank/DDBJ whole genome shotgun (WGS) entry which is preliminary data.</text>
</comment>
<dbReference type="InterPro" id="IPR012337">
    <property type="entry name" value="RNaseH-like_sf"/>
</dbReference>
<feature type="compositionally biased region" description="Low complexity" evidence="1">
    <location>
        <begin position="633"/>
        <end position="661"/>
    </location>
</feature>
<feature type="domain" description="Integrase catalytic" evidence="2">
    <location>
        <begin position="235"/>
        <end position="419"/>
    </location>
</feature>
<dbReference type="PANTHER" id="PTHR11439">
    <property type="entry name" value="GAG-POL-RELATED RETROTRANSPOSON"/>
    <property type="match status" value="1"/>
</dbReference>